<dbReference type="InterPro" id="IPR051317">
    <property type="entry name" value="Gfo/Idh/MocA_oxidoreduct"/>
</dbReference>
<name>A0A1W0CX86_9NEIS</name>
<proteinExistence type="inferred from homology"/>
<dbReference type="Pfam" id="PF01408">
    <property type="entry name" value="GFO_IDH_MocA"/>
    <property type="match status" value="1"/>
</dbReference>
<organism evidence="5 6">
    <name type="scientific">Chromobacterium haemolyticum</name>
    <dbReference type="NCBI Taxonomy" id="394935"/>
    <lineage>
        <taxon>Bacteria</taxon>
        <taxon>Pseudomonadati</taxon>
        <taxon>Pseudomonadota</taxon>
        <taxon>Betaproteobacteria</taxon>
        <taxon>Neisseriales</taxon>
        <taxon>Chromobacteriaceae</taxon>
        <taxon>Chromobacterium</taxon>
    </lineage>
</organism>
<dbReference type="EMBL" id="MUKV01000013">
    <property type="protein sequence ID" value="OQS39364.1"/>
    <property type="molecule type" value="Genomic_DNA"/>
</dbReference>
<comment type="caution">
    <text evidence="5">The sequence shown here is derived from an EMBL/GenBank/DDBJ whole genome shotgun (WGS) entry which is preliminary data.</text>
</comment>
<sequence length="349" mass="38620">MQPLNVALVGYGYAGKTFHAPLISATSELKLAAVVSSRPDEVRADWPQVPVMAGLEQALLDPAIDMLVIASPNRLHYPQARSGLMAGKHVVVDKPFTVTQAEARELCLMAERPGSPLLSVFHNRRWDADFLALKALLAVGELGALSHFESHFNRYRPQVRARWREQDQPGAGLWYDLGPHLLDQALQLLGWPQTIYASLFKQRAGAQATDYFHVQLGYAEYQAVLHGSCLVSGGVPRFSLHGTLASYVKFGLDSQEDYLKRGGRPGEAGWGVDLEPGILFRLRDDGEIREPRPSPLGDYRDFYCEVARAAQGLGPNPVTAREAWRVIALLEQGERSAREGRRLFCLPVA</sequence>
<dbReference type="SUPFAM" id="SSF51735">
    <property type="entry name" value="NAD(P)-binding Rossmann-fold domains"/>
    <property type="match status" value="1"/>
</dbReference>
<reference evidence="5 6" key="1">
    <citation type="submission" date="2017-02" db="EMBL/GenBank/DDBJ databases">
        <title>Chromobacterium haemolyticum H5244.</title>
        <authorList>
            <person name="Gulvik C.A."/>
        </authorList>
    </citation>
    <scope>NUCLEOTIDE SEQUENCE [LARGE SCALE GENOMIC DNA]</scope>
    <source>
        <strain evidence="5 6">H5244</strain>
    </source>
</reference>
<evidence type="ECO:0000313" key="5">
    <source>
        <dbReference type="EMBL" id="OQS39364.1"/>
    </source>
</evidence>
<dbReference type="InterPro" id="IPR036291">
    <property type="entry name" value="NAD(P)-bd_dom_sf"/>
</dbReference>
<gene>
    <name evidence="5" type="ORF">B0T45_12085</name>
</gene>
<keyword evidence="2" id="KW-0560">Oxidoreductase</keyword>
<dbReference type="Gene3D" id="3.30.360.10">
    <property type="entry name" value="Dihydrodipicolinate Reductase, domain 2"/>
    <property type="match status" value="1"/>
</dbReference>
<dbReference type="GO" id="GO:0016491">
    <property type="term" value="F:oxidoreductase activity"/>
    <property type="evidence" value="ECO:0007669"/>
    <property type="project" value="UniProtKB-KW"/>
</dbReference>
<accession>A0A1W0CX86</accession>
<feature type="domain" description="Gfo/Idh/MocA-like oxidoreductase N-terminal" evidence="3">
    <location>
        <begin position="4"/>
        <end position="116"/>
    </location>
</feature>
<dbReference type="Pfam" id="PF02894">
    <property type="entry name" value="GFO_IDH_MocA_C"/>
    <property type="match status" value="1"/>
</dbReference>
<dbReference type="Proteomes" id="UP000192721">
    <property type="component" value="Unassembled WGS sequence"/>
</dbReference>
<dbReference type="Gene3D" id="3.40.50.720">
    <property type="entry name" value="NAD(P)-binding Rossmann-like Domain"/>
    <property type="match status" value="1"/>
</dbReference>
<evidence type="ECO:0000256" key="2">
    <source>
        <dbReference type="ARBA" id="ARBA00023002"/>
    </source>
</evidence>
<evidence type="ECO:0000259" key="3">
    <source>
        <dbReference type="Pfam" id="PF01408"/>
    </source>
</evidence>
<protein>
    <submittedName>
        <fullName evidence="5">Oxidoreductase</fullName>
    </submittedName>
</protein>
<evidence type="ECO:0000313" key="6">
    <source>
        <dbReference type="Proteomes" id="UP000192721"/>
    </source>
</evidence>
<evidence type="ECO:0000256" key="1">
    <source>
        <dbReference type="ARBA" id="ARBA00010928"/>
    </source>
</evidence>
<dbReference type="NCBIfam" id="NF008607">
    <property type="entry name" value="PRK11579.1"/>
    <property type="match status" value="1"/>
</dbReference>
<comment type="similarity">
    <text evidence="1">Belongs to the Gfo/Idh/MocA family.</text>
</comment>
<feature type="domain" description="Gfo/Idh/MocA-like oxidoreductase C-terminal" evidence="4">
    <location>
        <begin position="134"/>
        <end position="342"/>
    </location>
</feature>
<dbReference type="RefSeq" id="WP_081555639.1">
    <property type="nucleotide sequence ID" value="NZ_MUKV01000013.1"/>
</dbReference>
<evidence type="ECO:0000259" key="4">
    <source>
        <dbReference type="Pfam" id="PF02894"/>
    </source>
</evidence>
<dbReference type="AlphaFoldDB" id="A0A1W0CX86"/>
<dbReference type="GO" id="GO:0000166">
    <property type="term" value="F:nucleotide binding"/>
    <property type="evidence" value="ECO:0007669"/>
    <property type="project" value="InterPro"/>
</dbReference>
<dbReference type="PANTHER" id="PTHR43708:SF5">
    <property type="entry name" value="CONSERVED EXPRESSED OXIDOREDUCTASE (EUROFUNG)-RELATED"/>
    <property type="match status" value="1"/>
</dbReference>
<dbReference type="InterPro" id="IPR000683">
    <property type="entry name" value="Gfo/Idh/MocA-like_OxRdtase_N"/>
</dbReference>
<dbReference type="InterPro" id="IPR004104">
    <property type="entry name" value="Gfo/Idh/MocA-like_OxRdtase_C"/>
</dbReference>
<dbReference type="PANTHER" id="PTHR43708">
    <property type="entry name" value="CONSERVED EXPRESSED OXIDOREDUCTASE (EUROFUNG)"/>
    <property type="match status" value="1"/>
</dbReference>